<dbReference type="PANTHER" id="PTHR47340">
    <property type="entry name" value="DUPLICATED HOMEODOMAIN-LIKE SUPERFAMILY PROTEIN"/>
    <property type="match status" value="1"/>
</dbReference>
<feature type="region of interest" description="Disordered" evidence="3">
    <location>
        <begin position="401"/>
        <end position="429"/>
    </location>
</feature>
<dbReference type="InterPro" id="IPR017930">
    <property type="entry name" value="Myb_dom"/>
</dbReference>
<dbReference type="Gene3D" id="1.20.58.1880">
    <property type="match status" value="1"/>
</dbReference>
<dbReference type="InterPro" id="IPR009057">
    <property type="entry name" value="Homeodomain-like_sf"/>
</dbReference>
<dbReference type="CDD" id="cd00167">
    <property type="entry name" value="SANT"/>
    <property type="match status" value="1"/>
</dbReference>
<dbReference type="SUPFAM" id="SSF46689">
    <property type="entry name" value="Homeodomain-like"/>
    <property type="match status" value="2"/>
</dbReference>
<evidence type="ECO:0000259" key="6">
    <source>
        <dbReference type="PROSITE" id="PS51294"/>
    </source>
</evidence>
<gene>
    <name evidence="7" type="ORF">Adt_11521</name>
</gene>
<keyword evidence="8" id="KW-1185">Reference proteome</keyword>
<evidence type="ECO:0000259" key="4">
    <source>
        <dbReference type="PROSITE" id="PS50090"/>
    </source>
</evidence>
<dbReference type="AlphaFoldDB" id="A0ABD1UN25"/>
<evidence type="ECO:0000256" key="3">
    <source>
        <dbReference type="SAM" id="MobiDB-lite"/>
    </source>
</evidence>
<feature type="domain" description="SANT" evidence="5">
    <location>
        <begin position="282"/>
        <end position="333"/>
    </location>
</feature>
<name>A0ABD1UN25_9LAMI</name>
<evidence type="ECO:0000259" key="5">
    <source>
        <dbReference type="PROSITE" id="PS51293"/>
    </source>
</evidence>
<evidence type="ECO:0000256" key="1">
    <source>
        <dbReference type="ARBA" id="ARBA00004123"/>
    </source>
</evidence>
<dbReference type="PROSITE" id="PS51294">
    <property type="entry name" value="HTH_MYB"/>
    <property type="match status" value="1"/>
</dbReference>
<evidence type="ECO:0000313" key="7">
    <source>
        <dbReference type="EMBL" id="KAL2526467.1"/>
    </source>
</evidence>
<feature type="domain" description="HTH myb-type" evidence="6">
    <location>
        <begin position="284"/>
        <end position="336"/>
    </location>
</feature>
<reference evidence="8" key="1">
    <citation type="submission" date="2024-07" db="EMBL/GenBank/DDBJ databases">
        <title>Two chromosome-level genome assemblies of Korean endemic species Abeliophyllum distichum and Forsythia ovata (Oleaceae).</title>
        <authorList>
            <person name="Jang H."/>
        </authorList>
    </citation>
    <scope>NUCLEOTIDE SEQUENCE [LARGE SCALE GENOMIC DNA]</scope>
</reference>
<evidence type="ECO:0000313" key="8">
    <source>
        <dbReference type="Proteomes" id="UP001604336"/>
    </source>
</evidence>
<dbReference type="Pfam" id="PF00249">
    <property type="entry name" value="Myb_DNA-binding"/>
    <property type="match status" value="2"/>
</dbReference>
<dbReference type="EMBL" id="JBFOLK010000003">
    <property type="protein sequence ID" value="KAL2526467.1"/>
    <property type="molecule type" value="Genomic_DNA"/>
</dbReference>
<dbReference type="GO" id="GO:0005634">
    <property type="term" value="C:nucleus"/>
    <property type="evidence" value="ECO:0007669"/>
    <property type="project" value="UniProtKB-SubCell"/>
</dbReference>
<proteinExistence type="predicted"/>
<comment type="subcellular location">
    <subcellularLocation>
        <location evidence="1">Nucleus</location>
    </subcellularLocation>
</comment>
<feature type="domain" description="SANT" evidence="5">
    <location>
        <begin position="64"/>
        <end position="115"/>
    </location>
</feature>
<dbReference type="SMART" id="SM00717">
    <property type="entry name" value="SANT"/>
    <property type="match status" value="2"/>
</dbReference>
<dbReference type="PROSITE" id="PS51293">
    <property type="entry name" value="SANT"/>
    <property type="match status" value="2"/>
</dbReference>
<protein>
    <submittedName>
        <fullName evidence="7">Duplicated homeodomain-like superfamily protein</fullName>
    </submittedName>
</protein>
<accession>A0ABD1UN25</accession>
<sequence>MCLVPTEDLIDLARALLSDSQVKIYRSTLNMPALILDKEEKMVSRFISTNGLVEDPCAVEKERSMINPWTSEERKIFMDKLASFGKDFRKIASFLDHKTTADCVEFYYKNHKLDCFEKAPKKPNFLKQRKSQPTSTYLLASRKRWNREGNAASLDILGSASAIAAKVDYGLEIQQKCTSTFFSGASSDHKEPTNDDVSLARSNSLDIFHNERETLAADVLASICGSLSSEAMSSCITSSVDLGEDYQDWRCQRVGSSIKCSFTPEVTQNVDDESSDESCGEVDHTAWTDEEKALLIQAVSSYGKDFTMISRCVRSRSRDQCKVFYSKARKILGLDLIQPGPCNAMPCDVNGGGSDTEDACDVETGSVNCSERSGCKMEDDFPSPDVKSSRESNIVGTLSLKPNLDKCEDNSGTSSLDMDSGPVLENSMP</sequence>
<dbReference type="InterPro" id="IPR001005">
    <property type="entry name" value="SANT/Myb"/>
</dbReference>
<comment type="caution">
    <text evidence="7">The sequence shown here is derived from an EMBL/GenBank/DDBJ whole genome shotgun (WGS) entry which is preliminary data.</text>
</comment>
<dbReference type="InterPro" id="IPR017884">
    <property type="entry name" value="SANT_dom"/>
</dbReference>
<keyword evidence="2" id="KW-0539">Nucleus</keyword>
<dbReference type="Proteomes" id="UP001604336">
    <property type="component" value="Unassembled WGS sequence"/>
</dbReference>
<dbReference type="PANTHER" id="PTHR47340:SF1">
    <property type="entry name" value="DUPLICATED HOMEODOMAIN-LIKE SUPERFAMILY PROTEIN"/>
    <property type="match status" value="1"/>
</dbReference>
<evidence type="ECO:0000256" key="2">
    <source>
        <dbReference type="ARBA" id="ARBA00023242"/>
    </source>
</evidence>
<feature type="domain" description="Myb-like" evidence="4">
    <location>
        <begin position="287"/>
        <end position="329"/>
    </location>
</feature>
<organism evidence="7 8">
    <name type="scientific">Abeliophyllum distichum</name>
    <dbReference type="NCBI Taxonomy" id="126358"/>
    <lineage>
        <taxon>Eukaryota</taxon>
        <taxon>Viridiplantae</taxon>
        <taxon>Streptophyta</taxon>
        <taxon>Embryophyta</taxon>
        <taxon>Tracheophyta</taxon>
        <taxon>Spermatophyta</taxon>
        <taxon>Magnoliopsida</taxon>
        <taxon>eudicotyledons</taxon>
        <taxon>Gunneridae</taxon>
        <taxon>Pentapetalae</taxon>
        <taxon>asterids</taxon>
        <taxon>lamiids</taxon>
        <taxon>Lamiales</taxon>
        <taxon>Oleaceae</taxon>
        <taxon>Forsythieae</taxon>
        <taxon>Abeliophyllum</taxon>
    </lineage>
</organism>
<dbReference type="PROSITE" id="PS50090">
    <property type="entry name" value="MYB_LIKE"/>
    <property type="match status" value="1"/>
</dbReference>
<dbReference type="Gene3D" id="1.10.10.60">
    <property type="entry name" value="Homeodomain-like"/>
    <property type="match status" value="1"/>
</dbReference>